<comment type="caution">
    <text evidence="6">The sequence shown here is derived from an EMBL/GenBank/DDBJ whole genome shotgun (WGS) entry which is preliminary data.</text>
</comment>
<evidence type="ECO:0000313" key="6">
    <source>
        <dbReference type="EMBL" id="MBC8610659.1"/>
    </source>
</evidence>
<dbReference type="InterPro" id="IPR016047">
    <property type="entry name" value="M23ase_b-sheet_dom"/>
</dbReference>
<dbReference type="CDD" id="cd12797">
    <property type="entry name" value="M23_peptidase"/>
    <property type="match status" value="1"/>
</dbReference>
<sequence>MFLSAKRYSALRLIAMLIAVVMVFSATVYTSVPQTFVSAKSEEQELKDEIARLEKEQKELKKKRDQINDNLSAEKEKQESYQKEIDNVKEQLEVYQEQIDTVNGEISDTEEKIETKQDEIKDTNNDITAKEAEIEENDELFKERLDTMYIANSSNSVLAMLLGAESFSDFLSATETVKSISESDQQLLEELDQQHKELQSLKDKLEKDKQELEDAKQDLEDQKAELVTAKADYEKKKDELDDLYEESGIKIASYKDQKEDIEEEIMDHEVAIKENEADLKKLQEEASKADDEWNNSHGGGSSSGGGSGSGSGSGGSDGGSSQVKPSTGYMWPLDGGHVTSYYGGARGHKGVDLSTGVVGTKIFASRTGKVVDVQYWDGHSKDDMQSYGNMVRIYHPETGTYTRYAHCVSIAVSEGQWVNQGQVIAYMGNTGNSFGPHLHFELSTGASNSTRINPLPYIQ</sequence>
<organism evidence="6 7">
    <name type="scientific">Massiliimalia timonensis</name>
    <dbReference type="NCBI Taxonomy" id="1987501"/>
    <lineage>
        <taxon>Bacteria</taxon>
        <taxon>Bacillati</taxon>
        <taxon>Bacillota</taxon>
        <taxon>Clostridia</taxon>
        <taxon>Eubacteriales</taxon>
        <taxon>Oscillospiraceae</taxon>
        <taxon>Massiliimalia</taxon>
    </lineage>
</organism>
<accession>A0A8J6TPY1</accession>
<dbReference type="EMBL" id="JACRTL010000002">
    <property type="protein sequence ID" value="MBC8610659.1"/>
    <property type="molecule type" value="Genomic_DNA"/>
</dbReference>
<dbReference type="SUPFAM" id="SSF51261">
    <property type="entry name" value="Duplicated hybrid motif"/>
    <property type="match status" value="1"/>
</dbReference>
<evidence type="ECO:0000313" key="7">
    <source>
        <dbReference type="Proteomes" id="UP000632659"/>
    </source>
</evidence>
<dbReference type="Proteomes" id="UP000632659">
    <property type="component" value="Unassembled WGS sequence"/>
</dbReference>
<dbReference type="GO" id="GO:0004222">
    <property type="term" value="F:metalloendopeptidase activity"/>
    <property type="evidence" value="ECO:0007669"/>
    <property type="project" value="TreeGrafter"/>
</dbReference>
<evidence type="ECO:0000259" key="5">
    <source>
        <dbReference type="Pfam" id="PF24568"/>
    </source>
</evidence>
<dbReference type="Pfam" id="PF01551">
    <property type="entry name" value="Peptidase_M23"/>
    <property type="match status" value="1"/>
</dbReference>
<feature type="domain" description="Peptidoglycan hydrolase PcsB coiled-coil" evidence="5">
    <location>
        <begin position="127"/>
        <end position="199"/>
    </location>
</feature>
<dbReference type="PANTHER" id="PTHR21666">
    <property type="entry name" value="PEPTIDASE-RELATED"/>
    <property type="match status" value="1"/>
</dbReference>
<evidence type="ECO:0000256" key="3">
    <source>
        <dbReference type="SAM" id="MobiDB-lite"/>
    </source>
</evidence>
<proteinExistence type="predicted"/>
<protein>
    <submittedName>
        <fullName evidence="6">Peptidoglycan DD-metalloendopeptidase family protein</fullName>
    </submittedName>
</protein>
<feature type="domain" description="M23ase beta-sheet core" evidence="4">
    <location>
        <begin position="347"/>
        <end position="453"/>
    </location>
</feature>
<dbReference type="Gene3D" id="6.10.250.3150">
    <property type="match status" value="1"/>
</dbReference>
<name>A0A8J6TPY1_9FIRM</name>
<dbReference type="InterPro" id="IPR050570">
    <property type="entry name" value="Cell_wall_metabolism_enzyme"/>
</dbReference>
<evidence type="ECO:0000256" key="2">
    <source>
        <dbReference type="SAM" id="Coils"/>
    </source>
</evidence>
<feature type="compositionally biased region" description="Gly residues" evidence="3">
    <location>
        <begin position="297"/>
        <end position="318"/>
    </location>
</feature>
<dbReference type="Gene3D" id="2.70.70.10">
    <property type="entry name" value="Glucose Permease (Domain IIA)"/>
    <property type="match status" value="1"/>
</dbReference>
<dbReference type="InterPro" id="IPR011055">
    <property type="entry name" value="Dup_hybrid_motif"/>
</dbReference>
<dbReference type="AlphaFoldDB" id="A0A8J6TPY1"/>
<feature type="coiled-coil region" evidence="2">
    <location>
        <begin position="36"/>
        <end position="140"/>
    </location>
</feature>
<keyword evidence="7" id="KW-1185">Reference proteome</keyword>
<dbReference type="RefSeq" id="WP_154825525.1">
    <property type="nucleotide sequence ID" value="NZ_JACRTL010000002.1"/>
</dbReference>
<gene>
    <name evidence="6" type="ORF">H8702_05915</name>
</gene>
<keyword evidence="2" id="KW-0175">Coiled coil</keyword>
<dbReference type="PANTHER" id="PTHR21666:SF270">
    <property type="entry name" value="MUREIN HYDROLASE ACTIVATOR ENVC"/>
    <property type="match status" value="1"/>
</dbReference>
<feature type="region of interest" description="Disordered" evidence="3">
    <location>
        <begin position="286"/>
        <end position="329"/>
    </location>
</feature>
<reference evidence="6" key="1">
    <citation type="submission" date="2020-08" db="EMBL/GenBank/DDBJ databases">
        <title>Genome public.</title>
        <authorList>
            <person name="Liu C."/>
            <person name="Sun Q."/>
        </authorList>
    </citation>
    <scope>NUCLEOTIDE SEQUENCE</scope>
    <source>
        <strain evidence="6">NSJ-15</strain>
    </source>
</reference>
<evidence type="ECO:0000259" key="4">
    <source>
        <dbReference type="Pfam" id="PF01551"/>
    </source>
</evidence>
<dbReference type="InterPro" id="IPR057309">
    <property type="entry name" value="PcsB_CC"/>
</dbReference>
<evidence type="ECO:0000256" key="1">
    <source>
        <dbReference type="ARBA" id="ARBA00022729"/>
    </source>
</evidence>
<keyword evidence="1" id="KW-0732">Signal</keyword>
<dbReference type="Pfam" id="PF24568">
    <property type="entry name" value="CC_PcsB"/>
    <property type="match status" value="1"/>
</dbReference>